<protein>
    <submittedName>
        <fullName evidence="10">NADH-quinone oxidoreductase subunit M</fullName>
    </submittedName>
</protein>
<evidence type="ECO:0000256" key="8">
    <source>
        <dbReference type="SAM" id="Phobius"/>
    </source>
</evidence>
<dbReference type="InterPro" id="IPR003918">
    <property type="entry name" value="NADH_UbQ_OxRdtase"/>
</dbReference>
<feature type="transmembrane region" description="Helical" evidence="8">
    <location>
        <begin position="162"/>
        <end position="183"/>
    </location>
</feature>
<evidence type="ECO:0000256" key="6">
    <source>
        <dbReference type="ARBA" id="ARBA00025624"/>
    </source>
</evidence>
<evidence type="ECO:0000256" key="5">
    <source>
        <dbReference type="ARBA" id="ARBA00023136"/>
    </source>
</evidence>
<feature type="transmembrane region" description="Helical" evidence="8">
    <location>
        <begin position="30"/>
        <end position="50"/>
    </location>
</feature>
<dbReference type="PRINTS" id="PR01437">
    <property type="entry name" value="NUOXDRDTASE4"/>
</dbReference>
<reference evidence="10" key="1">
    <citation type="journal article" date="2015" name="Genome Announc.">
        <title>Draft Genome Sequence of Tolypothrix boutellei Strain VB521301.</title>
        <authorList>
            <person name="Chandrababunaidu M.M."/>
            <person name="Singh D."/>
            <person name="Sen D."/>
            <person name="Bhan S."/>
            <person name="Das S."/>
            <person name="Gupta A."/>
            <person name="Adhikary S.P."/>
            <person name="Tripathy S."/>
        </authorList>
    </citation>
    <scope>NUCLEOTIDE SEQUENCE</scope>
    <source>
        <strain evidence="10">VB521301</strain>
    </source>
</reference>
<accession>A0A8S9SZQ2</accession>
<organism evidence="10 11">
    <name type="scientific">Tolypothrix bouteillei VB521301</name>
    <dbReference type="NCBI Taxonomy" id="1479485"/>
    <lineage>
        <taxon>Bacteria</taxon>
        <taxon>Bacillati</taxon>
        <taxon>Cyanobacteriota</taxon>
        <taxon>Cyanophyceae</taxon>
        <taxon>Nostocales</taxon>
        <taxon>Tolypothrichaceae</taxon>
        <taxon>Tolypothrix</taxon>
    </lineage>
</organism>
<feature type="transmembrane region" description="Helical" evidence="8">
    <location>
        <begin position="322"/>
        <end position="346"/>
    </location>
</feature>
<dbReference type="GO" id="GO:0012505">
    <property type="term" value="C:endomembrane system"/>
    <property type="evidence" value="ECO:0007669"/>
    <property type="project" value="UniProtKB-SubCell"/>
</dbReference>
<dbReference type="GO" id="GO:0042773">
    <property type="term" value="P:ATP synthesis coupled electron transport"/>
    <property type="evidence" value="ECO:0007669"/>
    <property type="project" value="InterPro"/>
</dbReference>
<feature type="transmembrane region" description="Helical" evidence="8">
    <location>
        <begin position="108"/>
        <end position="126"/>
    </location>
</feature>
<reference evidence="10" key="2">
    <citation type="submission" date="2019-11" db="EMBL/GenBank/DDBJ databases">
        <title>Improved Assembly of Tolypothrix boutellei genome.</title>
        <authorList>
            <person name="Sarangi A.N."/>
            <person name="Mukherjee M."/>
            <person name="Ghosh S."/>
            <person name="Singh D."/>
            <person name="Das A."/>
            <person name="Kant S."/>
            <person name="Prusty A."/>
            <person name="Tripathy S."/>
        </authorList>
    </citation>
    <scope>NUCLEOTIDE SEQUENCE</scope>
    <source>
        <strain evidence="10">VB521301</strain>
    </source>
</reference>
<name>A0A8S9SZQ2_9CYAN</name>
<evidence type="ECO:0000256" key="7">
    <source>
        <dbReference type="RuleBase" id="RU000320"/>
    </source>
</evidence>
<feature type="domain" description="NADH:quinone oxidoreductase/Mrp antiporter transmembrane" evidence="9">
    <location>
        <begin position="126"/>
        <end position="418"/>
    </location>
</feature>
<sequence>MLSTLIWLPILGAAVISLLPKTIPASNIRLTALTTSGIVLLWNIFLLLKFDVSNSGLQLQEYLPWNETLGLSYQLGADGLSILMLILNSLLTWIAIYSSSQQTERPRLFYSLILLVSGGVAGAFAAQNLLLFFLFYELELIPFYLLISIWGGEKRAYAGIKFLIYTAVSGALILATFLGTVWLTGSTDFNYNTLSTQTLSTALQIILLSGIVLGFGIKIPLVPLHTWLPDAYVEASAPIAILLGGVLAKLGTYGLLRFGMALFPEAWSILAPSLAIWGAISALYGAVTAIAQKDIKRMVAYSSIGHMGYILVAAAASTPLALIGAIAQMVSHGIILAILFHLVGVVEAKVGTRELDKLNGLMSPIRGLPMISTLLILGGMASAGIPGMTGFISEFIVFQGSFSVFPIPTLLCVASSGLTAVYFVILLNRTCFGKLDNNLAYYPRVLWSEKMPALVLAALIIFLGVQPKWLVRWSEPTTAMVTAIPPIERAISQVRLAPRAIAPQVALKE</sequence>
<dbReference type="Pfam" id="PF00361">
    <property type="entry name" value="Proton_antipo_M"/>
    <property type="match status" value="1"/>
</dbReference>
<feature type="transmembrane region" description="Helical" evidence="8">
    <location>
        <begin position="240"/>
        <end position="263"/>
    </location>
</feature>
<comment type="function">
    <text evidence="6">NDH-1 shuttles electrons from NAD(P)H, via FMN and iron-sulfur (Fe-S) centers, to quinones in the respiratory chain. The immediate electron acceptor for the enzyme in this species is believed to be plastoquinone. Couples the redox reaction to proton translocation (for every two electrons transferred, four hydrogen ions are translocated across the cytoplasmic membrane), and thus conserves the redox energy in a proton gradient.</text>
</comment>
<dbReference type="RefSeq" id="WP_050046410.1">
    <property type="nucleotide sequence ID" value="NZ_JHEG04000001.1"/>
</dbReference>
<dbReference type="GO" id="GO:0008137">
    <property type="term" value="F:NADH dehydrogenase (ubiquinone) activity"/>
    <property type="evidence" value="ECO:0007669"/>
    <property type="project" value="InterPro"/>
</dbReference>
<proteinExistence type="inferred from homology"/>
<comment type="similarity">
    <text evidence="2">Belongs to the complex I subunit 4 family.</text>
</comment>
<keyword evidence="11" id="KW-1185">Reference proteome</keyword>
<evidence type="ECO:0000259" key="9">
    <source>
        <dbReference type="Pfam" id="PF00361"/>
    </source>
</evidence>
<dbReference type="NCBIfam" id="TIGR01972">
    <property type="entry name" value="NDH_I_M"/>
    <property type="match status" value="1"/>
</dbReference>
<dbReference type="AlphaFoldDB" id="A0A8S9SZQ2"/>
<dbReference type="InterPro" id="IPR001750">
    <property type="entry name" value="ND/Mrp_TM"/>
</dbReference>
<comment type="caution">
    <text evidence="10">The sequence shown here is derived from an EMBL/GenBank/DDBJ whole genome shotgun (WGS) entry which is preliminary data.</text>
</comment>
<feature type="transmembrane region" description="Helical" evidence="8">
    <location>
        <begin position="453"/>
        <end position="471"/>
    </location>
</feature>
<gene>
    <name evidence="10" type="ORF">DA73_0400005105</name>
</gene>
<evidence type="ECO:0000313" key="10">
    <source>
        <dbReference type="EMBL" id="KAF3884904.1"/>
    </source>
</evidence>
<dbReference type="PANTHER" id="PTHR43507:SF21">
    <property type="entry name" value="NAD(P)H-QUINONE OXIDOREDUCTASE CHAIN 4, CHLOROPLASTIC"/>
    <property type="match status" value="1"/>
</dbReference>
<keyword evidence="4 8" id="KW-1133">Transmembrane helix</keyword>
<keyword evidence="5 8" id="KW-0472">Membrane</keyword>
<feature type="transmembrane region" description="Helical" evidence="8">
    <location>
        <begin position="405"/>
        <end position="427"/>
    </location>
</feature>
<dbReference type="EMBL" id="JHEG04000001">
    <property type="protein sequence ID" value="KAF3884904.1"/>
    <property type="molecule type" value="Genomic_DNA"/>
</dbReference>
<feature type="transmembrane region" description="Helical" evidence="8">
    <location>
        <begin position="70"/>
        <end position="96"/>
    </location>
</feature>
<evidence type="ECO:0000313" key="11">
    <source>
        <dbReference type="Proteomes" id="UP000029738"/>
    </source>
</evidence>
<evidence type="ECO:0000256" key="2">
    <source>
        <dbReference type="ARBA" id="ARBA00009025"/>
    </source>
</evidence>
<feature type="transmembrane region" description="Helical" evidence="8">
    <location>
        <begin position="6"/>
        <end position="23"/>
    </location>
</feature>
<comment type="subcellular location">
    <subcellularLocation>
        <location evidence="1">Endomembrane system</location>
        <topology evidence="1">Multi-pass membrane protein</topology>
    </subcellularLocation>
    <subcellularLocation>
        <location evidence="7">Membrane</location>
        <topology evidence="7">Multi-pass membrane protein</topology>
    </subcellularLocation>
</comment>
<dbReference type="NCBIfam" id="NF005611">
    <property type="entry name" value="PRK07363.1"/>
    <property type="match status" value="1"/>
</dbReference>
<dbReference type="GO" id="GO:0016020">
    <property type="term" value="C:membrane"/>
    <property type="evidence" value="ECO:0007669"/>
    <property type="project" value="UniProtKB-SubCell"/>
</dbReference>
<feature type="transmembrane region" description="Helical" evidence="8">
    <location>
        <begin position="298"/>
        <end position="316"/>
    </location>
</feature>
<keyword evidence="3 7" id="KW-0812">Transmembrane</keyword>
<evidence type="ECO:0000256" key="3">
    <source>
        <dbReference type="ARBA" id="ARBA00022692"/>
    </source>
</evidence>
<dbReference type="OrthoDB" id="416973at2"/>
<feature type="transmembrane region" description="Helical" evidence="8">
    <location>
        <begin position="367"/>
        <end position="385"/>
    </location>
</feature>
<evidence type="ECO:0000256" key="4">
    <source>
        <dbReference type="ARBA" id="ARBA00022989"/>
    </source>
</evidence>
<dbReference type="Proteomes" id="UP000029738">
    <property type="component" value="Unassembled WGS sequence"/>
</dbReference>
<dbReference type="GO" id="GO:0015990">
    <property type="term" value="P:electron transport coupled proton transport"/>
    <property type="evidence" value="ECO:0007669"/>
    <property type="project" value="TreeGrafter"/>
</dbReference>
<feature type="transmembrane region" description="Helical" evidence="8">
    <location>
        <begin position="203"/>
        <end position="228"/>
    </location>
</feature>
<evidence type="ECO:0000256" key="1">
    <source>
        <dbReference type="ARBA" id="ARBA00004127"/>
    </source>
</evidence>
<dbReference type="InterPro" id="IPR010227">
    <property type="entry name" value="NADH_Q_OxRdtase_chainM/4"/>
</dbReference>
<dbReference type="GO" id="GO:0048039">
    <property type="term" value="F:ubiquinone binding"/>
    <property type="evidence" value="ECO:0007669"/>
    <property type="project" value="TreeGrafter"/>
</dbReference>
<dbReference type="GO" id="GO:0003954">
    <property type="term" value="F:NADH dehydrogenase activity"/>
    <property type="evidence" value="ECO:0007669"/>
    <property type="project" value="TreeGrafter"/>
</dbReference>
<feature type="transmembrane region" description="Helical" evidence="8">
    <location>
        <begin position="269"/>
        <end position="291"/>
    </location>
</feature>
<dbReference type="PANTHER" id="PTHR43507">
    <property type="entry name" value="NADH-UBIQUINONE OXIDOREDUCTASE CHAIN 4"/>
    <property type="match status" value="1"/>
</dbReference>
<feature type="transmembrane region" description="Helical" evidence="8">
    <location>
        <begin position="132"/>
        <end position="150"/>
    </location>
</feature>